<dbReference type="Proteomes" id="UP000076078">
    <property type="component" value="Unassembled WGS sequence"/>
</dbReference>
<feature type="binding site" evidence="7">
    <location>
        <position position="339"/>
    </location>
    <ligand>
        <name>GTP</name>
        <dbReference type="ChEBI" id="CHEBI:37565"/>
    </ligand>
</feature>
<feature type="binding site" evidence="7">
    <location>
        <begin position="284"/>
        <end position="287"/>
    </location>
    <ligand>
        <name>GTP</name>
        <dbReference type="ChEBI" id="CHEBI:37565"/>
    </ligand>
</feature>
<dbReference type="GO" id="GO:0005525">
    <property type="term" value="F:GTP binding"/>
    <property type="evidence" value="ECO:0007669"/>
    <property type="project" value="UniProtKB-KW"/>
</dbReference>
<reference evidence="9 10" key="1">
    <citation type="submission" date="2015-12" db="EMBL/GenBank/DDBJ databases">
        <title>Dictyostelia acquired genes for synthesis and detection of signals that induce cell-type specialization by lateral gene transfer from prokaryotes.</title>
        <authorList>
            <person name="Gloeckner G."/>
            <person name="Schaap P."/>
        </authorList>
    </citation>
    <scope>NUCLEOTIDE SEQUENCE [LARGE SCALE GENOMIC DNA]</scope>
    <source>
        <strain evidence="9 10">TK</strain>
    </source>
</reference>
<evidence type="ECO:0000256" key="5">
    <source>
        <dbReference type="ARBA" id="ARBA00023134"/>
    </source>
</evidence>
<accession>A0A151Z4C3</accession>
<feature type="binding site" evidence="8">
    <location>
        <position position="61"/>
    </location>
    <ligand>
        <name>Mg(2+)</name>
        <dbReference type="ChEBI" id="CHEBI:18420"/>
    </ligand>
</feature>
<dbReference type="PROSITE" id="PS51882">
    <property type="entry name" value="G_ALPHA"/>
    <property type="match status" value="1"/>
</dbReference>
<comment type="caution">
    <text evidence="9">The sequence shown here is derived from an EMBL/GenBank/DDBJ whole genome shotgun (WGS) entry which is preliminary data.</text>
</comment>
<dbReference type="AlphaFoldDB" id="A0A151Z4C3"/>
<dbReference type="SUPFAM" id="SSF52540">
    <property type="entry name" value="P-loop containing nucleoside triphosphate hydrolases"/>
    <property type="match status" value="1"/>
</dbReference>
<dbReference type="GO" id="GO:0005834">
    <property type="term" value="C:heterotrimeric G-protein complex"/>
    <property type="evidence" value="ECO:0007669"/>
    <property type="project" value="TreeGrafter"/>
</dbReference>
<feature type="binding site" evidence="7">
    <location>
        <begin position="215"/>
        <end position="219"/>
    </location>
    <ligand>
        <name>GTP</name>
        <dbReference type="ChEBI" id="CHEBI:37565"/>
    </ligand>
</feature>
<proteinExistence type="inferred from homology"/>
<dbReference type="GO" id="GO:0001664">
    <property type="term" value="F:G protein-coupled receptor binding"/>
    <property type="evidence" value="ECO:0007669"/>
    <property type="project" value="TreeGrafter"/>
</dbReference>
<comment type="similarity">
    <text evidence="1">Belongs to the G-alpha family.</text>
</comment>
<name>A0A151Z4C3_TIELA</name>
<dbReference type="CDD" id="cd00066">
    <property type="entry name" value="G-alpha"/>
    <property type="match status" value="1"/>
</dbReference>
<dbReference type="InterPro" id="IPR001019">
    <property type="entry name" value="Gprotein_alpha_su"/>
</dbReference>
<gene>
    <name evidence="9" type="ORF">DLAC_10622</name>
</gene>
<evidence type="ECO:0000256" key="3">
    <source>
        <dbReference type="ARBA" id="ARBA00022741"/>
    </source>
</evidence>
<evidence type="ECO:0000313" key="10">
    <source>
        <dbReference type="Proteomes" id="UP000076078"/>
    </source>
</evidence>
<dbReference type="InterPro" id="IPR011025">
    <property type="entry name" value="GproteinA_insert"/>
</dbReference>
<feature type="binding site" evidence="8">
    <location>
        <position position="196"/>
    </location>
    <ligand>
        <name>Mg(2+)</name>
        <dbReference type="ChEBI" id="CHEBI:18420"/>
    </ligand>
</feature>
<dbReference type="STRING" id="361077.A0A151Z4C3"/>
<evidence type="ECO:0000256" key="4">
    <source>
        <dbReference type="ARBA" id="ARBA00022842"/>
    </source>
</evidence>
<evidence type="ECO:0000256" key="1">
    <source>
        <dbReference type="ARBA" id="ARBA00005804"/>
    </source>
</evidence>
<keyword evidence="5 7" id="KW-0342">GTP-binding</keyword>
<protein>
    <submittedName>
        <fullName evidence="9">G-protein subunit alpha 7</fullName>
    </submittedName>
</protein>
<dbReference type="PRINTS" id="PR00318">
    <property type="entry name" value="GPROTEINA"/>
</dbReference>
<dbReference type="GO" id="GO:0046872">
    <property type="term" value="F:metal ion binding"/>
    <property type="evidence" value="ECO:0007669"/>
    <property type="project" value="UniProtKB-KW"/>
</dbReference>
<dbReference type="FunFam" id="3.40.50.300:FF:002307">
    <property type="entry name" value="Guanine nucleotide-binding protein G(k) subunit alpha"/>
    <property type="match status" value="1"/>
</dbReference>
<dbReference type="EMBL" id="LODT01000047">
    <property type="protein sequence ID" value="KYQ88823.1"/>
    <property type="molecule type" value="Genomic_DNA"/>
</dbReference>
<evidence type="ECO:0000256" key="6">
    <source>
        <dbReference type="ARBA" id="ARBA00023224"/>
    </source>
</evidence>
<dbReference type="PANTHER" id="PTHR10218:SF188">
    <property type="entry name" value="GUANINE NUCLEOTIDE-BINDING PROTEIN ALPHA-7 SUBUNIT"/>
    <property type="match status" value="1"/>
</dbReference>
<keyword evidence="6" id="KW-0807">Transducer</keyword>
<sequence>MSSTSTTPNQVSPTTSPTLTARLKEEKMISKQIEKQLRQDKRALGSELKLLLLGTGDSGKSTIVKQMKILHLKGYTDEERLAHKTLIYKNLVEIVESLVSGTTILKLEIPSQFSKTVEHVKEIIESTKYENITPNDIKEFEELCKSDSFVQALANSSKFQLHSSSPYFIDNLKRIADAGTSYVPTDQDILHTRVATTAISETKFSVKGINFRMIDVGGQRGHRDKWIHHFSDVTAILFIISLSEYDQVLEEDDNTNRMQESMKVFSNIVNSRWFVDVPIILFLNKKDLFQEKIKKSDLKLFFNDYTGNNELDDAVAFLKRKILALNKTSKNIYTHVTTATDTTNINAVFNAVKDIFLRQTMDEGGV</sequence>
<evidence type="ECO:0000256" key="8">
    <source>
        <dbReference type="PIRSR" id="PIRSR601019-2"/>
    </source>
</evidence>
<evidence type="ECO:0000256" key="7">
    <source>
        <dbReference type="PIRSR" id="PIRSR601019-1"/>
    </source>
</evidence>
<dbReference type="Gene3D" id="1.10.400.10">
    <property type="entry name" value="GI Alpha 1, domain 2-like"/>
    <property type="match status" value="1"/>
</dbReference>
<feature type="binding site" evidence="7">
    <location>
        <begin position="190"/>
        <end position="196"/>
    </location>
    <ligand>
        <name>GTP</name>
        <dbReference type="ChEBI" id="CHEBI:37565"/>
    </ligand>
</feature>
<evidence type="ECO:0000313" key="9">
    <source>
        <dbReference type="EMBL" id="KYQ88823.1"/>
    </source>
</evidence>
<dbReference type="Gene3D" id="3.40.50.300">
    <property type="entry name" value="P-loop containing nucleotide triphosphate hydrolases"/>
    <property type="match status" value="1"/>
</dbReference>
<dbReference type="InterPro" id="IPR027417">
    <property type="entry name" value="P-loop_NTPase"/>
</dbReference>
<dbReference type="InParanoid" id="A0A151Z4C3"/>
<keyword evidence="4 8" id="KW-0460">Magnesium</keyword>
<dbReference type="SMART" id="SM00275">
    <property type="entry name" value="G_alpha"/>
    <property type="match status" value="1"/>
</dbReference>
<dbReference type="GO" id="GO:0005737">
    <property type="term" value="C:cytoplasm"/>
    <property type="evidence" value="ECO:0007669"/>
    <property type="project" value="TreeGrafter"/>
</dbReference>
<dbReference type="OrthoDB" id="5817230at2759"/>
<keyword evidence="2 8" id="KW-0479">Metal-binding</keyword>
<organism evidence="9 10">
    <name type="scientific">Tieghemostelium lacteum</name>
    <name type="common">Slime mold</name>
    <name type="synonym">Dictyostelium lacteum</name>
    <dbReference type="NCBI Taxonomy" id="361077"/>
    <lineage>
        <taxon>Eukaryota</taxon>
        <taxon>Amoebozoa</taxon>
        <taxon>Evosea</taxon>
        <taxon>Eumycetozoa</taxon>
        <taxon>Dictyostelia</taxon>
        <taxon>Dictyosteliales</taxon>
        <taxon>Raperosteliaceae</taxon>
        <taxon>Tieghemostelium</taxon>
    </lineage>
</organism>
<evidence type="ECO:0000256" key="2">
    <source>
        <dbReference type="ARBA" id="ARBA00022723"/>
    </source>
</evidence>
<dbReference type="GO" id="GO:0003924">
    <property type="term" value="F:GTPase activity"/>
    <property type="evidence" value="ECO:0007669"/>
    <property type="project" value="InterPro"/>
</dbReference>
<dbReference type="Pfam" id="PF00503">
    <property type="entry name" value="G-alpha"/>
    <property type="match status" value="1"/>
</dbReference>
<dbReference type="GO" id="GO:0007188">
    <property type="term" value="P:adenylate cyclase-modulating G protein-coupled receptor signaling pathway"/>
    <property type="evidence" value="ECO:0007669"/>
    <property type="project" value="TreeGrafter"/>
</dbReference>
<dbReference type="FunCoup" id="A0A151Z4C3">
    <property type="interactions" value="5"/>
</dbReference>
<dbReference type="SUPFAM" id="SSF47895">
    <property type="entry name" value="Transducin (alpha subunit), insertion domain"/>
    <property type="match status" value="1"/>
</dbReference>
<keyword evidence="10" id="KW-1185">Reference proteome</keyword>
<dbReference type="PANTHER" id="PTHR10218">
    <property type="entry name" value="GTP-BINDING PROTEIN ALPHA SUBUNIT"/>
    <property type="match status" value="1"/>
</dbReference>
<dbReference type="GO" id="GO:0031683">
    <property type="term" value="F:G-protein beta/gamma-subunit complex binding"/>
    <property type="evidence" value="ECO:0007669"/>
    <property type="project" value="InterPro"/>
</dbReference>
<keyword evidence="3 7" id="KW-0547">Nucleotide-binding</keyword>
<dbReference type="OMA" id="GHRDKWI"/>